<keyword evidence="2" id="KW-1133">Transmembrane helix</keyword>
<gene>
    <name evidence="3" type="ORF">CYJ47_03905</name>
</gene>
<sequence length="258" mass="29069">MADAKREKVKAQEKEAKAAKRAKRKETRKQVWQAFNMQRKQDKWLIPLMLLAFLGLGLVGFLLGLIFHAQWFGLIIGLMFGAMLAMYIFPKRMENSFYERTKDEPGAAAWVVENLKDGPGMQWRTKTAVAANAHMDVVHRVVGAPGIILVGEGAPHRLKPLMEQQKKRLNRIAKQYPVYEFIVGEGEGLVPVKKLQREIMKLPRNYKKNAVPAMAARVESMDSQFGPGAGLPKGPLPKGANKMSGMNRRARRHANRSK</sequence>
<dbReference type="EMBL" id="CP136958">
    <property type="protein sequence ID" value="WOT02923.1"/>
    <property type="molecule type" value="Genomic_DNA"/>
</dbReference>
<keyword evidence="2" id="KW-0472">Membrane</keyword>
<keyword evidence="2" id="KW-0812">Transmembrane</keyword>
<dbReference type="Pfam" id="PF13829">
    <property type="entry name" value="DUF4191"/>
    <property type="match status" value="1"/>
</dbReference>
<dbReference type="RefSeq" id="WP_016457779.1">
    <property type="nucleotide sequence ID" value="NZ_CAMIHY010000034.1"/>
</dbReference>
<feature type="region of interest" description="Disordered" evidence="1">
    <location>
        <begin position="1"/>
        <end position="24"/>
    </location>
</feature>
<dbReference type="KEGG" id="cpyr:CYJ47_03905"/>
<protein>
    <submittedName>
        <fullName evidence="3">DUF4191 domain-containing protein</fullName>
    </submittedName>
</protein>
<evidence type="ECO:0000256" key="2">
    <source>
        <dbReference type="SAM" id="Phobius"/>
    </source>
</evidence>
<reference evidence="3" key="2">
    <citation type="submission" date="2023-10" db="EMBL/GenBank/DDBJ databases">
        <authorList>
            <person name="Choi B."/>
        </authorList>
    </citation>
    <scope>NUCLEOTIDE SEQUENCE</scope>
    <source>
        <strain evidence="3">UMB0763</strain>
    </source>
</reference>
<accession>A0AAF0YWW1</accession>
<dbReference type="InterPro" id="IPR025445">
    <property type="entry name" value="DUF4191"/>
</dbReference>
<feature type="region of interest" description="Disordered" evidence="1">
    <location>
        <begin position="224"/>
        <end position="258"/>
    </location>
</feature>
<name>A0AAF0YWW1_9CORY</name>
<feature type="transmembrane region" description="Helical" evidence="2">
    <location>
        <begin position="44"/>
        <end position="65"/>
    </location>
</feature>
<dbReference type="Proteomes" id="UP000234560">
    <property type="component" value="Chromosome"/>
</dbReference>
<organism evidence="3 4">
    <name type="scientific">Corynebacterium pyruviciproducens</name>
    <dbReference type="NCBI Taxonomy" id="598660"/>
    <lineage>
        <taxon>Bacteria</taxon>
        <taxon>Bacillati</taxon>
        <taxon>Actinomycetota</taxon>
        <taxon>Actinomycetes</taxon>
        <taxon>Mycobacteriales</taxon>
        <taxon>Corynebacteriaceae</taxon>
        <taxon>Corynebacterium</taxon>
    </lineage>
</organism>
<evidence type="ECO:0000313" key="3">
    <source>
        <dbReference type="EMBL" id="WOT02923.1"/>
    </source>
</evidence>
<evidence type="ECO:0000313" key="4">
    <source>
        <dbReference type="Proteomes" id="UP000234560"/>
    </source>
</evidence>
<feature type="compositionally biased region" description="Low complexity" evidence="1">
    <location>
        <begin position="230"/>
        <end position="240"/>
    </location>
</feature>
<dbReference type="AlphaFoldDB" id="A0AAF0YWW1"/>
<proteinExistence type="predicted"/>
<feature type="transmembrane region" description="Helical" evidence="2">
    <location>
        <begin position="71"/>
        <end position="90"/>
    </location>
</feature>
<feature type="compositionally biased region" description="Basic residues" evidence="1">
    <location>
        <begin position="248"/>
        <end position="258"/>
    </location>
</feature>
<evidence type="ECO:0000256" key="1">
    <source>
        <dbReference type="SAM" id="MobiDB-lite"/>
    </source>
</evidence>
<reference evidence="3" key="1">
    <citation type="submission" date="2017-12" db="EMBL/GenBank/DDBJ databases">
        <authorList>
            <person name="Thomas-White K."/>
            <person name="Wolfe A.J."/>
        </authorList>
    </citation>
    <scope>NUCLEOTIDE SEQUENCE</scope>
    <source>
        <strain evidence="3">UMB0763</strain>
    </source>
</reference>
<feature type="compositionally biased region" description="Basic and acidic residues" evidence="1">
    <location>
        <begin position="1"/>
        <end position="18"/>
    </location>
</feature>